<dbReference type="InterPro" id="IPR029018">
    <property type="entry name" value="Hex-like_dom2"/>
</dbReference>
<keyword evidence="5" id="KW-0732">Signal</keyword>
<dbReference type="SUPFAM" id="SSF55545">
    <property type="entry name" value="beta-N-acetylhexosaminidase-like domain"/>
    <property type="match status" value="1"/>
</dbReference>
<dbReference type="InterPro" id="IPR025705">
    <property type="entry name" value="Beta_hexosaminidase_sua/sub"/>
</dbReference>
<proteinExistence type="inferred from homology"/>
<dbReference type="EMBL" id="CP010519">
    <property type="protein sequence ID" value="AJE81229.1"/>
    <property type="molecule type" value="Genomic_DNA"/>
</dbReference>
<organism evidence="8 9">
    <name type="scientific">Streptomyces albus (strain ATCC 21838 / DSM 41398 / FERM P-419 / JCM 4703 / NBRC 107858)</name>
    <dbReference type="NCBI Taxonomy" id="1081613"/>
    <lineage>
        <taxon>Bacteria</taxon>
        <taxon>Bacillati</taxon>
        <taxon>Actinomycetota</taxon>
        <taxon>Actinomycetes</taxon>
        <taxon>Kitasatosporales</taxon>
        <taxon>Streptomycetaceae</taxon>
        <taxon>Streptomyces</taxon>
    </lineage>
</organism>
<gene>
    <name evidence="8" type="ORF">SLNWT_0853</name>
</gene>
<dbReference type="PANTHER" id="PTHR43678">
    <property type="entry name" value="PUTATIVE (AFU_ORTHOLOGUE AFUA_2G00640)-RELATED"/>
    <property type="match status" value="1"/>
</dbReference>
<protein>
    <submittedName>
        <fullName evidence="8">Uncharacterized protein</fullName>
    </submittedName>
</protein>
<dbReference type="PANTHER" id="PTHR43678:SF1">
    <property type="entry name" value="BETA-N-ACETYLHEXOSAMINIDASE"/>
    <property type="match status" value="1"/>
</dbReference>
<comment type="similarity">
    <text evidence="1">Belongs to the glycosyl hydrolase 20 family.</text>
</comment>
<dbReference type="InterPro" id="IPR052764">
    <property type="entry name" value="GH20_Enzymes"/>
</dbReference>
<evidence type="ECO:0000256" key="4">
    <source>
        <dbReference type="PIRSR" id="PIRSR625705-1"/>
    </source>
</evidence>
<dbReference type="GO" id="GO:0004563">
    <property type="term" value="F:beta-N-acetylhexosaminidase activity"/>
    <property type="evidence" value="ECO:0007669"/>
    <property type="project" value="InterPro"/>
</dbReference>
<evidence type="ECO:0000256" key="5">
    <source>
        <dbReference type="SAM" id="SignalP"/>
    </source>
</evidence>
<dbReference type="InterPro" id="IPR015883">
    <property type="entry name" value="Glyco_hydro_20_cat"/>
</dbReference>
<dbReference type="AlphaFoldDB" id="A0A0B5EIF2"/>
<dbReference type="InterPro" id="IPR015882">
    <property type="entry name" value="HEX_bac_N"/>
</dbReference>
<feature type="domain" description="Beta-hexosaminidase bacterial type N-terminal" evidence="7">
    <location>
        <begin position="47"/>
        <end position="180"/>
    </location>
</feature>
<feature type="chain" id="PRO_5038390785" evidence="5">
    <location>
        <begin position="18"/>
        <end position="531"/>
    </location>
</feature>
<reference evidence="8 9" key="1">
    <citation type="submission" date="2015-01" db="EMBL/GenBank/DDBJ databases">
        <title>Enhanced salinomycin production by adjusting the supply of polyketide extender units in Streptomyce albus DSM 41398.</title>
        <authorList>
            <person name="Lu C."/>
        </authorList>
    </citation>
    <scope>NUCLEOTIDE SEQUENCE [LARGE SCALE GENOMIC DNA]</scope>
    <source>
        <strain evidence="9">ATCC 21838 / DSM 41398 / FERM P-419 / JCM 4703 / NBRC 107858</strain>
    </source>
</reference>
<dbReference type="Proteomes" id="UP000031523">
    <property type="component" value="Chromosome"/>
</dbReference>
<dbReference type="KEGG" id="sals:SLNWT_0853"/>
<evidence type="ECO:0000259" key="6">
    <source>
        <dbReference type="Pfam" id="PF00728"/>
    </source>
</evidence>
<evidence type="ECO:0000259" key="7">
    <source>
        <dbReference type="Pfam" id="PF02838"/>
    </source>
</evidence>
<keyword evidence="2" id="KW-0378">Hydrolase</keyword>
<dbReference type="PRINTS" id="PR00738">
    <property type="entry name" value="GLHYDRLASE20"/>
</dbReference>
<evidence type="ECO:0000256" key="3">
    <source>
        <dbReference type="ARBA" id="ARBA00023295"/>
    </source>
</evidence>
<dbReference type="Pfam" id="PF02838">
    <property type="entry name" value="Glyco_hydro_20b"/>
    <property type="match status" value="1"/>
</dbReference>
<evidence type="ECO:0000313" key="8">
    <source>
        <dbReference type="EMBL" id="AJE81229.1"/>
    </source>
</evidence>
<dbReference type="Pfam" id="PF00728">
    <property type="entry name" value="Glyco_hydro_20"/>
    <property type="match status" value="1"/>
</dbReference>
<feature type="signal peptide" evidence="5">
    <location>
        <begin position="1"/>
        <end position="17"/>
    </location>
</feature>
<name>A0A0B5EIF2_STRA4</name>
<dbReference type="Gene3D" id="3.20.20.80">
    <property type="entry name" value="Glycosidases"/>
    <property type="match status" value="1"/>
</dbReference>
<keyword evidence="3" id="KW-0326">Glycosidase</keyword>
<evidence type="ECO:0000256" key="2">
    <source>
        <dbReference type="ARBA" id="ARBA00022801"/>
    </source>
</evidence>
<feature type="active site" description="Proton donor" evidence="4">
    <location>
        <position position="342"/>
    </location>
</feature>
<feature type="domain" description="Glycoside hydrolase family 20 catalytic" evidence="6">
    <location>
        <begin position="184"/>
        <end position="346"/>
    </location>
</feature>
<dbReference type="InterPro" id="IPR017853">
    <property type="entry name" value="GH"/>
</dbReference>
<dbReference type="Gene3D" id="3.30.379.10">
    <property type="entry name" value="Chitobiase/beta-hexosaminidase domain 2-like"/>
    <property type="match status" value="1"/>
</dbReference>
<accession>A0A0B5EIF2</accession>
<evidence type="ECO:0000313" key="9">
    <source>
        <dbReference type="Proteomes" id="UP000031523"/>
    </source>
</evidence>
<dbReference type="SUPFAM" id="SSF51445">
    <property type="entry name" value="(Trans)glycosidases"/>
    <property type="match status" value="1"/>
</dbReference>
<keyword evidence="9" id="KW-1185">Reference proteome</keyword>
<dbReference type="GO" id="GO:0005975">
    <property type="term" value="P:carbohydrate metabolic process"/>
    <property type="evidence" value="ECO:0007669"/>
    <property type="project" value="InterPro"/>
</dbReference>
<sequence length="531" mass="57734">MKLWSSLRPLLAGLVLAAPLAVIPAMESAAAGAAPGGRSAEVNEAPPGVVPALQDWQGGTGRLALGDRSRIVVPAGASAPVRRLARQVAREAAELTPLKLRVATGSPRPGDISLRLDPRAELGAVKPALRPEAYRMTVREDRVELVAAADKGAYYASRTLLQSLLGSPDHRSLPVGTAVDFPDYAVRGFMLDVGRRFFTPEFIESYLHWMGWLKMNTLQLHLNDNEIKPEGGDWSKAQSAFRLATDNPEFRGLAATDGAYTRADWDSFEDTAAANGVTLVPEIDAPAHARSFIAFKPELGLNGGNSDHLDLGKPATTEFMKSVYREFAPWFRGPAVHIGADEYPKEYVDDYRGYVNTIAPYVRGLGKQVGAWGSFGVMSGGGEGYDKELTLNSWNNEWYGPKAATADGYDVINSNDALLYVVPYADYYHGQGLDGRWIFSEWAPHVFGEGQDLPAEDPRLLGAMPAVWNDLVHADYTELDVHRLVEKSFAALAQKMWSPRAAGSDYSAFLDRLATVGQGPGTGYLPDTRPE</sequence>
<dbReference type="CDD" id="cd06564">
    <property type="entry name" value="GH20_DspB_LnbB-like"/>
    <property type="match status" value="1"/>
</dbReference>
<evidence type="ECO:0000256" key="1">
    <source>
        <dbReference type="ARBA" id="ARBA00006285"/>
    </source>
</evidence>